<evidence type="ECO:0000256" key="9">
    <source>
        <dbReference type="ARBA" id="ARBA00023136"/>
    </source>
</evidence>
<dbReference type="EMBL" id="JAKLMC020000001">
    <property type="protein sequence ID" value="KAK5958187.1"/>
    <property type="molecule type" value="Genomic_DNA"/>
</dbReference>
<evidence type="ECO:0000256" key="8">
    <source>
        <dbReference type="ARBA" id="ARBA00023034"/>
    </source>
</evidence>
<feature type="compositionally biased region" description="Acidic residues" evidence="10">
    <location>
        <begin position="335"/>
        <end position="347"/>
    </location>
</feature>
<evidence type="ECO:0000256" key="1">
    <source>
        <dbReference type="ARBA" id="ARBA00002978"/>
    </source>
</evidence>
<dbReference type="Pfam" id="PF09335">
    <property type="entry name" value="VTT_dom"/>
    <property type="match status" value="1"/>
</dbReference>
<sequence>MSPSIALPVSPQGSSANLLSPPFNRPRSSYARGRDSPRTRSKTAEIRDEIINNAEKIQRKFMATYNRMTPLQRILAGLLLIIINVLGLLFLIFNEKIFGFLEPYAERWKHTTGGWTILWALTFMTAFPPLIGYSTCGTLAGFVYGVGEGWLIYASATVAGSFCSFIVSRTLLRKYVERMVANDKRFAALTLTLKEDGLKLICMIRLCPLPYSLSNGAMSTFPTVEPSAYALATALISPKLLIHVFIGSRLANIAKNKEEMSAGTKALNWFSIIFFGLLGAFVGWFIYRKTMQRARELETEEEGRVREESRRTGHIPNQFTDDPEAQVAAETLARDEDDDVAYFDDEPSPQPYHDDHAGEEDVFSKGDGFDDDHEDISSQGQWKQ</sequence>
<protein>
    <recommendedName>
        <fullName evidence="4">Golgi apparatus membrane protein TVP38</fullName>
    </recommendedName>
    <alternativeName>
        <fullName evidence="5">Golgi apparatus membrane protein tvp38</fullName>
    </alternativeName>
</protein>
<feature type="transmembrane region" description="Helical" evidence="11">
    <location>
        <begin position="150"/>
        <end position="172"/>
    </location>
</feature>
<evidence type="ECO:0000256" key="2">
    <source>
        <dbReference type="ARBA" id="ARBA00004653"/>
    </source>
</evidence>
<organism evidence="13 14">
    <name type="scientific">Knufia fluminis</name>
    <dbReference type="NCBI Taxonomy" id="191047"/>
    <lineage>
        <taxon>Eukaryota</taxon>
        <taxon>Fungi</taxon>
        <taxon>Dikarya</taxon>
        <taxon>Ascomycota</taxon>
        <taxon>Pezizomycotina</taxon>
        <taxon>Eurotiomycetes</taxon>
        <taxon>Chaetothyriomycetidae</taxon>
        <taxon>Chaetothyriales</taxon>
        <taxon>Trichomeriaceae</taxon>
        <taxon>Knufia</taxon>
    </lineage>
</organism>
<keyword evidence="7 11" id="KW-1133">Transmembrane helix</keyword>
<feature type="transmembrane region" description="Helical" evidence="11">
    <location>
        <begin position="114"/>
        <end position="144"/>
    </location>
</feature>
<dbReference type="PANTHER" id="PTHR47549">
    <property type="entry name" value="GOLGI APPARATUS MEMBRANE PROTEIN TVP38-RELATED"/>
    <property type="match status" value="1"/>
</dbReference>
<evidence type="ECO:0000256" key="6">
    <source>
        <dbReference type="ARBA" id="ARBA00022692"/>
    </source>
</evidence>
<feature type="compositionally biased region" description="Basic and acidic residues" evidence="10">
    <location>
        <begin position="32"/>
        <end position="44"/>
    </location>
</feature>
<evidence type="ECO:0000256" key="11">
    <source>
        <dbReference type="SAM" id="Phobius"/>
    </source>
</evidence>
<feature type="transmembrane region" description="Helical" evidence="11">
    <location>
        <begin position="74"/>
        <end position="93"/>
    </location>
</feature>
<keyword evidence="8" id="KW-0333">Golgi apparatus</keyword>
<dbReference type="Proteomes" id="UP001316803">
    <property type="component" value="Unassembled WGS sequence"/>
</dbReference>
<dbReference type="InterPro" id="IPR032816">
    <property type="entry name" value="VTT_dom"/>
</dbReference>
<dbReference type="PANTHER" id="PTHR47549:SF1">
    <property type="entry name" value="GOLGI APPARATUS MEMBRANE PROTEIN TVP38"/>
    <property type="match status" value="1"/>
</dbReference>
<dbReference type="GO" id="GO:0000139">
    <property type="term" value="C:Golgi membrane"/>
    <property type="evidence" value="ECO:0007669"/>
    <property type="project" value="UniProtKB-SubCell"/>
</dbReference>
<name>A0AAN8I7G6_9EURO</name>
<evidence type="ECO:0000313" key="13">
    <source>
        <dbReference type="EMBL" id="KAK5958187.1"/>
    </source>
</evidence>
<comment type="subcellular location">
    <subcellularLocation>
        <location evidence="2">Golgi apparatus membrane</location>
        <topology evidence="2">Multi-pass membrane protein</topology>
    </subcellularLocation>
</comment>
<keyword evidence="14" id="KW-1185">Reference proteome</keyword>
<feature type="transmembrane region" description="Helical" evidence="11">
    <location>
        <begin position="228"/>
        <end position="246"/>
    </location>
</feature>
<feature type="region of interest" description="Disordered" evidence="10">
    <location>
        <begin position="296"/>
        <end position="384"/>
    </location>
</feature>
<feature type="compositionally biased region" description="Basic and acidic residues" evidence="10">
    <location>
        <begin position="296"/>
        <end position="311"/>
    </location>
</feature>
<evidence type="ECO:0000256" key="3">
    <source>
        <dbReference type="ARBA" id="ARBA00008640"/>
    </source>
</evidence>
<evidence type="ECO:0000313" key="14">
    <source>
        <dbReference type="Proteomes" id="UP001316803"/>
    </source>
</evidence>
<evidence type="ECO:0000256" key="4">
    <source>
        <dbReference type="ARBA" id="ARBA00013533"/>
    </source>
</evidence>
<keyword evidence="9 11" id="KW-0472">Membrane</keyword>
<feature type="domain" description="VTT" evidence="12">
    <location>
        <begin position="138"/>
        <end position="248"/>
    </location>
</feature>
<comment type="similarity">
    <text evidence="3">Belongs to the TVP38/TMEM64 family.</text>
</comment>
<comment type="caution">
    <text evidence="13">The sequence shown here is derived from an EMBL/GenBank/DDBJ whole genome shotgun (WGS) entry which is preliminary data.</text>
</comment>
<dbReference type="InterPro" id="IPR051076">
    <property type="entry name" value="Golgi_membrane_TVP38/TMEM64"/>
</dbReference>
<comment type="function">
    <text evidence="1">Golgi membrane protein involved in vesicular trafficking and spindle migration.</text>
</comment>
<evidence type="ECO:0000256" key="10">
    <source>
        <dbReference type="SAM" id="MobiDB-lite"/>
    </source>
</evidence>
<accession>A0AAN8I7G6</accession>
<dbReference type="GO" id="GO:0000022">
    <property type="term" value="P:mitotic spindle elongation"/>
    <property type="evidence" value="ECO:0007669"/>
    <property type="project" value="TreeGrafter"/>
</dbReference>
<evidence type="ECO:0000256" key="5">
    <source>
        <dbReference type="ARBA" id="ARBA00020673"/>
    </source>
</evidence>
<proteinExistence type="inferred from homology"/>
<feature type="region of interest" description="Disordered" evidence="10">
    <location>
        <begin position="1"/>
        <end position="44"/>
    </location>
</feature>
<dbReference type="AlphaFoldDB" id="A0AAN8I7G6"/>
<gene>
    <name evidence="13" type="primary">TVP38</name>
    <name evidence="13" type="ORF">OHC33_000028</name>
</gene>
<evidence type="ECO:0000259" key="12">
    <source>
        <dbReference type="Pfam" id="PF09335"/>
    </source>
</evidence>
<dbReference type="GO" id="GO:0016192">
    <property type="term" value="P:vesicle-mediated transport"/>
    <property type="evidence" value="ECO:0007669"/>
    <property type="project" value="TreeGrafter"/>
</dbReference>
<feature type="transmembrane region" description="Helical" evidence="11">
    <location>
        <begin position="266"/>
        <end position="287"/>
    </location>
</feature>
<evidence type="ECO:0000256" key="7">
    <source>
        <dbReference type="ARBA" id="ARBA00022989"/>
    </source>
</evidence>
<reference evidence="13 14" key="1">
    <citation type="submission" date="2022-12" db="EMBL/GenBank/DDBJ databases">
        <title>Genomic features and morphological characterization of a novel Knufia sp. strain isolated from spacecraft assembly facility.</title>
        <authorList>
            <person name="Teixeira M."/>
            <person name="Chander A.M."/>
            <person name="Stajich J.E."/>
            <person name="Venkateswaran K."/>
        </authorList>
    </citation>
    <scope>NUCLEOTIDE SEQUENCE [LARGE SCALE GENOMIC DNA]</scope>
    <source>
        <strain evidence="13 14">FJI-L2-BK-P2</strain>
    </source>
</reference>
<keyword evidence="6 11" id="KW-0812">Transmembrane</keyword>